<evidence type="ECO:0000313" key="3">
    <source>
        <dbReference type="Proteomes" id="UP001642409"/>
    </source>
</evidence>
<keyword evidence="3" id="KW-1185">Reference proteome</keyword>
<gene>
    <name evidence="2" type="ORF">HINF_LOCUS15883</name>
    <name evidence="1" type="ORF">HINF_LOCUS428</name>
</gene>
<protein>
    <submittedName>
        <fullName evidence="2">Hypothetical_protein</fullName>
    </submittedName>
</protein>
<dbReference type="EMBL" id="CATOUU010000003">
    <property type="protein sequence ID" value="CAI9912783.1"/>
    <property type="molecule type" value="Genomic_DNA"/>
</dbReference>
<proteinExistence type="predicted"/>
<accession>A0AA86N4T3</accession>
<reference evidence="2 3" key="2">
    <citation type="submission" date="2024-07" db="EMBL/GenBank/DDBJ databases">
        <authorList>
            <person name="Akdeniz Z."/>
        </authorList>
    </citation>
    <scope>NUCLEOTIDE SEQUENCE [LARGE SCALE GENOMIC DNA]</scope>
</reference>
<evidence type="ECO:0000313" key="2">
    <source>
        <dbReference type="EMBL" id="CAL5998737.1"/>
    </source>
</evidence>
<dbReference type="Proteomes" id="UP001642409">
    <property type="component" value="Unassembled WGS sequence"/>
</dbReference>
<evidence type="ECO:0000313" key="1">
    <source>
        <dbReference type="EMBL" id="CAI9912783.1"/>
    </source>
</evidence>
<dbReference type="AlphaFoldDB" id="A0AA86N4T3"/>
<organism evidence="1">
    <name type="scientific">Hexamita inflata</name>
    <dbReference type="NCBI Taxonomy" id="28002"/>
    <lineage>
        <taxon>Eukaryota</taxon>
        <taxon>Metamonada</taxon>
        <taxon>Diplomonadida</taxon>
        <taxon>Hexamitidae</taxon>
        <taxon>Hexamitinae</taxon>
        <taxon>Hexamita</taxon>
    </lineage>
</organism>
<dbReference type="EMBL" id="CAXDID020000038">
    <property type="protein sequence ID" value="CAL5998737.1"/>
    <property type="molecule type" value="Genomic_DNA"/>
</dbReference>
<sequence length="99" mass="11493">MIYKYNLYYLVSSQSELQEYYKDDTTCSITQTLSDDHFDDANDQKCACLQMQIVRENNIVRQQIKLTNVLDHAVVAVNAKIKCICNQQLQIIEQIVDAE</sequence>
<name>A0AA86N4T3_9EUKA</name>
<comment type="caution">
    <text evidence="1">The sequence shown here is derived from an EMBL/GenBank/DDBJ whole genome shotgun (WGS) entry which is preliminary data.</text>
</comment>
<reference evidence="1" key="1">
    <citation type="submission" date="2023-06" db="EMBL/GenBank/DDBJ databases">
        <authorList>
            <person name="Kurt Z."/>
        </authorList>
    </citation>
    <scope>NUCLEOTIDE SEQUENCE</scope>
</reference>